<dbReference type="EMBL" id="CP017146">
    <property type="protein sequence ID" value="QHO69180.1"/>
    <property type="molecule type" value="Genomic_DNA"/>
</dbReference>
<protein>
    <recommendedName>
        <fullName evidence="4">DNA modification methylase</fullName>
    </recommendedName>
</protein>
<feature type="compositionally biased region" description="Acidic residues" evidence="1">
    <location>
        <begin position="166"/>
        <end position="175"/>
    </location>
</feature>
<accession>A0A7L5AFE0</accession>
<dbReference type="RefSeq" id="WP_161885542.1">
    <property type="nucleotide sequence ID" value="NZ_CP017146.1"/>
</dbReference>
<sequence>MRSRALVILLAGLVTVGLSGCTFGAVQATRLAYDPSDGVSTKVGDIYIQNALLISETGDVGNLVVSVINDTNSAVSLTVTWPTDSGSLESEVLLIGEDEVRTFGTETNPLIIENIDAPPGSLFPLYFQYADFPGSEINTPVLTGALDSYSDLVPEDVADQQSTDTETTDSEIVEE</sequence>
<gene>
    <name evidence="2" type="ORF">BHD05_05460</name>
</gene>
<name>A0A7L5AFE0_9MICO</name>
<dbReference type="Proteomes" id="UP000464507">
    <property type="component" value="Chromosome"/>
</dbReference>
<reference evidence="2 3" key="1">
    <citation type="submission" date="2016-09" db="EMBL/GenBank/DDBJ databases">
        <title>Complete genome sequence of microbes from the polar regions.</title>
        <authorList>
            <person name="Liao L."/>
            <person name="Chen B."/>
        </authorList>
    </citation>
    <scope>NUCLEOTIDE SEQUENCE [LARGE SCALE GENOMIC DNA]</scope>
    <source>
        <strain evidence="2 3">ZS314</strain>
    </source>
</reference>
<dbReference type="AlphaFoldDB" id="A0A7L5AFE0"/>
<dbReference type="KEGG" id="mant:BHD05_05460"/>
<dbReference type="OrthoDB" id="3267550at2"/>
<dbReference type="PROSITE" id="PS51257">
    <property type="entry name" value="PROKAR_LIPOPROTEIN"/>
    <property type="match status" value="1"/>
</dbReference>
<evidence type="ECO:0000256" key="1">
    <source>
        <dbReference type="SAM" id="MobiDB-lite"/>
    </source>
</evidence>
<evidence type="ECO:0000313" key="3">
    <source>
        <dbReference type="Proteomes" id="UP000464507"/>
    </source>
</evidence>
<keyword evidence="3" id="KW-1185">Reference proteome</keyword>
<evidence type="ECO:0000313" key="2">
    <source>
        <dbReference type="EMBL" id="QHO69180.1"/>
    </source>
</evidence>
<proteinExistence type="predicted"/>
<organism evidence="2 3">
    <name type="scientific">Marisediminicola antarctica</name>
    <dbReference type="NCBI Taxonomy" id="674079"/>
    <lineage>
        <taxon>Bacteria</taxon>
        <taxon>Bacillati</taxon>
        <taxon>Actinomycetota</taxon>
        <taxon>Actinomycetes</taxon>
        <taxon>Micrococcales</taxon>
        <taxon>Microbacteriaceae</taxon>
        <taxon>Marisediminicola</taxon>
    </lineage>
</organism>
<feature type="region of interest" description="Disordered" evidence="1">
    <location>
        <begin position="154"/>
        <end position="175"/>
    </location>
</feature>
<evidence type="ECO:0008006" key="4">
    <source>
        <dbReference type="Google" id="ProtNLM"/>
    </source>
</evidence>